<proteinExistence type="predicted"/>
<accession>X0TQX3</accession>
<evidence type="ECO:0000313" key="1">
    <source>
        <dbReference type="EMBL" id="GAF90547.1"/>
    </source>
</evidence>
<gene>
    <name evidence="1" type="ORF">S01H1_25557</name>
</gene>
<dbReference type="AlphaFoldDB" id="X0TQX3"/>
<protein>
    <submittedName>
        <fullName evidence="1">Uncharacterized protein</fullName>
    </submittedName>
</protein>
<name>X0TQX3_9ZZZZ</name>
<comment type="caution">
    <text evidence="1">The sequence shown here is derived from an EMBL/GenBank/DDBJ whole genome shotgun (WGS) entry which is preliminary data.</text>
</comment>
<sequence>MSSYNPPKGRFYTRINEQDFLGLTVWPGKSDPTAEVLVVQLRRRNGDNWETVGRLAIYRTPDGTYSKLPERDQSTQETT</sequence>
<organism evidence="1">
    <name type="scientific">marine sediment metagenome</name>
    <dbReference type="NCBI Taxonomy" id="412755"/>
    <lineage>
        <taxon>unclassified sequences</taxon>
        <taxon>metagenomes</taxon>
        <taxon>ecological metagenomes</taxon>
    </lineage>
</organism>
<reference evidence="1" key="1">
    <citation type="journal article" date="2014" name="Front. Microbiol.">
        <title>High frequency of phylogenetically diverse reductive dehalogenase-homologous genes in deep subseafloor sedimentary metagenomes.</title>
        <authorList>
            <person name="Kawai M."/>
            <person name="Futagami T."/>
            <person name="Toyoda A."/>
            <person name="Takaki Y."/>
            <person name="Nishi S."/>
            <person name="Hori S."/>
            <person name="Arai W."/>
            <person name="Tsubouchi T."/>
            <person name="Morono Y."/>
            <person name="Uchiyama I."/>
            <person name="Ito T."/>
            <person name="Fujiyama A."/>
            <person name="Inagaki F."/>
            <person name="Takami H."/>
        </authorList>
    </citation>
    <scope>NUCLEOTIDE SEQUENCE</scope>
    <source>
        <strain evidence="1">Expedition CK06-06</strain>
    </source>
</reference>
<dbReference type="EMBL" id="BARS01015445">
    <property type="protein sequence ID" value="GAF90547.1"/>
    <property type="molecule type" value="Genomic_DNA"/>
</dbReference>